<dbReference type="GO" id="GO:0098869">
    <property type="term" value="P:cellular oxidant detoxification"/>
    <property type="evidence" value="ECO:0007669"/>
    <property type="project" value="InterPro"/>
</dbReference>
<dbReference type="PANTHER" id="PTHR34283:SF1">
    <property type="entry name" value="PROTEIN RESPONSE TO LOW SULFUR 1"/>
    <property type="match status" value="1"/>
</dbReference>
<proteinExistence type="predicted"/>
<name>A0AAN9NHF5_PHACN</name>
<protein>
    <submittedName>
        <fullName evidence="2">Uncharacterized protein</fullName>
    </submittedName>
</protein>
<sequence length="135" mass="15744">MVKIKLNWLLERWEVASRYISDFSEILEEVLETEVQGGETMSLERELQKRNEELEEELKRSKEREDHVRRQLRAALDRLTVAEDAEERLCVQLGDLEAEALQQAREYHARVVSLVDQLSQAHSLLNTTFPLPSPS</sequence>
<dbReference type="EMBL" id="JAYMYR010000003">
    <property type="protein sequence ID" value="KAK7372882.1"/>
    <property type="molecule type" value="Genomic_DNA"/>
</dbReference>
<keyword evidence="3" id="KW-1185">Reference proteome</keyword>
<evidence type="ECO:0000256" key="1">
    <source>
        <dbReference type="SAM" id="Coils"/>
    </source>
</evidence>
<evidence type="ECO:0000313" key="3">
    <source>
        <dbReference type="Proteomes" id="UP001374584"/>
    </source>
</evidence>
<dbReference type="PANTHER" id="PTHR34283">
    <property type="entry name" value="PROTEIN RESPONSE TO LOW SULFUR 1"/>
    <property type="match status" value="1"/>
</dbReference>
<comment type="caution">
    <text evidence="2">The sequence shown here is derived from an EMBL/GenBank/DDBJ whole genome shotgun (WGS) entry which is preliminary data.</text>
</comment>
<feature type="coiled-coil region" evidence="1">
    <location>
        <begin position="40"/>
        <end position="71"/>
    </location>
</feature>
<reference evidence="2 3" key="1">
    <citation type="submission" date="2024-01" db="EMBL/GenBank/DDBJ databases">
        <title>The genomes of 5 underutilized Papilionoideae crops provide insights into root nodulation and disease resistanc.</title>
        <authorList>
            <person name="Jiang F."/>
        </authorList>
    </citation>
    <scope>NUCLEOTIDE SEQUENCE [LARGE SCALE GENOMIC DNA]</scope>
    <source>
        <strain evidence="2">JINMINGXINNONG_FW02</strain>
        <tissue evidence="2">Leaves</tissue>
    </source>
</reference>
<evidence type="ECO:0000313" key="2">
    <source>
        <dbReference type="EMBL" id="KAK7372882.1"/>
    </source>
</evidence>
<dbReference type="Proteomes" id="UP001374584">
    <property type="component" value="Unassembled WGS sequence"/>
</dbReference>
<dbReference type="AlphaFoldDB" id="A0AAN9NHF5"/>
<organism evidence="2 3">
    <name type="scientific">Phaseolus coccineus</name>
    <name type="common">Scarlet runner bean</name>
    <name type="synonym">Phaseolus multiflorus</name>
    <dbReference type="NCBI Taxonomy" id="3886"/>
    <lineage>
        <taxon>Eukaryota</taxon>
        <taxon>Viridiplantae</taxon>
        <taxon>Streptophyta</taxon>
        <taxon>Embryophyta</taxon>
        <taxon>Tracheophyta</taxon>
        <taxon>Spermatophyta</taxon>
        <taxon>Magnoliopsida</taxon>
        <taxon>eudicotyledons</taxon>
        <taxon>Gunneridae</taxon>
        <taxon>Pentapetalae</taxon>
        <taxon>rosids</taxon>
        <taxon>fabids</taxon>
        <taxon>Fabales</taxon>
        <taxon>Fabaceae</taxon>
        <taxon>Papilionoideae</taxon>
        <taxon>50 kb inversion clade</taxon>
        <taxon>NPAAA clade</taxon>
        <taxon>indigoferoid/millettioid clade</taxon>
        <taxon>Phaseoleae</taxon>
        <taxon>Phaseolus</taxon>
    </lineage>
</organism>
<dbReference type="InterPro" id="IPR039282">
    <property type="entry name" value="LSU"/>
</dbReference>
<accession>A0AAN9NHF5</accession>
<gene>
    <name evidence="2" type="ORF">VNO80_06272</name>
</gene>
<keyword evidence="1" id="KW-0175">Coiled coil</keyword>